<proteinExistence type="predicted"/>
<dbReference type="AlphaFoldDB" id="A0A0E9VLF1"/>
<reference evidence="1" key="2">
    <citation type="journal article" date="2015" name="Fish Shellfish Immunol.">
        <title>Early steps in the European eel (Anguilla anguilla)-Vibrio vulnificus interaction in the gills: Role of the RtxA13 toxin.</title>
        <authorList>
            <person name="Callol A."/>
            <person name="Pajuelo D."/>
            <person name="Ebbesson L."/>
            <person name="Teles M."/>
            <person name="MacKenzie S."/>
            <person name="Amaro C."/>
        </authorList>
    </citation>
    <scope>NUCLEOTIDE SEQUENCE</scope>
</reference>
<name>A0A0E9VLF1_ANGAN</name>
<protein>
    <submittedName>
        <fullName evidence="1">Uncharacterized protein</fullName>
    </submittedName>
</protein>
<organism evidence="1">
    <name type="scientific">Anguilla anguilla</name>
    <name type="common">European freshwater eel</name>
    <name type="synonym">Muraena anguilla</name>
    <dbReference type="NCBI Taxonomy" id="7936"/>
    <lineage>
        <taxon>Eukaryota</taxon>
        <taxon>Metazoa</taxon>
        <taxon>Chordata</taxon>
        <taxon>Craniata</taxon>
        <taxon>Vertebrata</taxon>
        <taxon>Euteleostomi</taxon>
        <taxon>Actinopterygii</taxon>
        <taxon>Neopterygii</taxon>
        <taxon>Teleostei</taxon>
        <taxon>Anguilliformes</taxon>
        <taxon>Anguillidae</taxon>
        <taxon>Anguilla</taxon>
    </lineage>
</organism>
<dbReference type="EMBL" id="GBXM01029726">
    <property type="protein sequence ID" value="JAH78851.1"/>
    <property type="molecule type" value="Transcribed_RNA"/>
</dbReference>
<sequence>MCETHRRQRSAHSVKEVCQRLKNTATERCALLPLVCSFGLSIKDLH</sequence>
<accession>A0A0E9VLF1</accession>
<evidence type="ECO:0000313" key="1">
    <source>
        <dbReference type="EMBL" id="JAH78851.1"/>
    </source>
</evidence>
<reference evidence="1" key="1">
    <citation type="submission" date="2014-11" db="EMBL/GenBank/DDBJ databases">
        <authorList>
            <person name="Amaro Gonzalez C."/>
        </authorList>
    </citation>
    <scope>NUCLEOTIDE SEQUENCE</scope>
</reference>